<dbReference type="Pfam" id="PF00561">
    <property type="entry name" value="Abhydrolase_1"/>
    <property type="match status" value="1"/>
</dbReference>
<dbReference type="Proteomes" id="UP001596516">
    <property type="component" value="Unassembled WGS sequence"/>
</dbReference>
<protein>
    <submittedName>
        <fullName evidence="3">Alpha/beta fold hydrolase</fullName>
    </submittedName>
</protein>
<reference evidence="4" key="1">
    <citation type="journal article" date="2019" name="Int. J. Syst. Evol. Microbiol.">
        <title>The Global Catalogue of Microorganisms (GCM) 10K type strain sequencing project: providing services to taxonomists for standard genome sequencing and annotation.</title>
        <authorList>
            <consortium name="The Broad Institute Genomics Platform"/>
            <consortium name="The Broad Institute Genome Sequencing Center for Infectious Disease"/>
            <person name="Wu L."/>
            <person name="Ma J."/>
        </authorList>
    </citation>
    <scope>NUCLEOTIDE SEQUENCE [LARGE SCALE GENOMIC DNA]</scope>
    <source>
        <strain evidence="4">CGMCC 1.12750</strain>
    </source>
</reference>
<dbReference type="Gene3D" id="3.40.50.1820">
    <property type="entry name" value="alpha/beta hydrolase"/>
    <property type="match status" value="1"/>
</dbReference>
<organism evidence="3 4">
    <name type="scientific">Plastorhodobacter daqingensis</name>
    <dbReference type="NCBI Taxonomy" id="1387281"/>
    <lineage>
        <taxon>Bacteria</taxon>
        <taxon>Pseudomonadati</taxon>
        <taxon>Pseudomonadota</taxon>
        <taxon>Alphaproteobacteria</taxon>
        <taxon>Rhodobacterales</taxon>
        <taxon>Paracoccaceae</taxon>
        <taxon>Plastorhodobacter</taxon>
    </lineage>
</organism>
<evidence type="ECO:0000256" key="1">
    <source>
        <dbReference type="ARBA" id="ARBA00022801"/>
    </source>
</evidence>
<dbReference type="SUPFAM" id="SSF53474">
    <property type="entry name" value="alpha/beta-Hydrolases"/>
    <property type="match status" value="1"/>
</dbReference>
<proteinExistence type="predicted"/>
<dbReference type="PRINTS" id="PR00111">
    <property type="entry name" value="ABHYDROLASE"/>
</dbReference>
<comment type="caution">
    <text evidence="3">The sequence shown here is derived from an EMBL/GenBank/DDBJ whole genome shotgun (WGS) entry which is preliminary data.</text>
</comment>
<evidence type="ECO:0000259" key="2">
    <source>
        <dbReference type="Pfam" id="PF00561"/>
    </source>
</evidence>
<dbReference type="InterPro" id="IPR000073">
    <property type="entry name" value="AB_hydrolase_1"/>
</dbReference>
<evidence type="ECO:0000313" key="4">
    <source>
        <dbReference type="Proteomes" id="UP001596516"/>
    </source>
</evidence>
<evidence type="ECO:0000313" key="3">
    <source>
        <dbReference type="EMBL" id="MFC7706327.1"/>
    </source>
</evidence>
<dbReference type="EMBL" id="JBHTFQ010000018">
    <property type="protein sequence ID" value="MFC7706327.1"/>
    <property type="molecule type" value="Genomic_DNA"/>
</dbReference>
<sequence length="261" mass="29040">MTTLTTRDHHIQTERGKIFARRWLYASDVSQDRAPILLFHESLGCIDLWRGFPEKLALTTGRPVIAYDRLGFGRSDPYPGELDVHFVSEEAETIVPLLRDQLEIARFVVCGHSVGGGMAIATAARFPNDCTALVTMGAQAFAERHTLDGIRLARAEYAKPENLARLKKYHGDKAKWVVDAWIETWLDPAFADWNLDDAIARVRCPVLAVHGGQDEYGSTEHPRRIADGRGTVEILPGVGHVPYRENEQAVLALIGQFLSGI</sequence>
<gene>
    <name evidence="3" type="ORF">ACFQXB_19335</name>
</gene>
<dbReference type="PANTHER" id="PTHR43798:SF31">
    <property type="entry name" value="AB HYDROLASE SUPERFAMILY PROTEIN YCLE"/>
    <property type="match status" value="1"/>
</dbReference>
<dbReference type="InterPro" id="IPR050266">
    <property type="entry name" value="AB_hydrolase_sf"/>
</dbReference>
<dbReference type="PANTHER" id="PTHR43798">
    <property type="entry name" value="MONOACYLGLYCEROL LIPASE"/>
    <property type="match status" value="1"/>
</dbReference>
<keyword evidence="1 3" id="KW-0378">Hydrolase</keyword>
<feature type="domain" description="AB hydrolase-1" evidence="2">
    <location>
        <begin position="35"/>
        <end position="150"/>
    </location>
</feature>
<dbReference type="InterPro" id="IPR029058">
    <property type="entry name" value="AB_hydrolase_fold"/>
</dbReference>
<dbReference type="RefSeq" id="WP_377406865.1">
    <property type="nucleotide sequence ID" value="NZ_JBHTFQ010000018.1"/>
</dbReference>
<name>A0ABW2UT03_9RHOB</name>
<keyword evidence="4" id="KW-1185">Reference proteome</keyword>
<dbReference type="GO" id="GO:0016787">
    <property type="term" value="F:hydrolase activity"/>
    <property type="evidence" value="ECO:0007669"/>
    <property type="project" value="UniProtKB-KW"/>
</dbReference>
<accession>A0ABW2UT03</accession>